<dbReference type="AlphaFoldDB" id="A0A2C8YTC4"/>
<dbReference type="RefSeq" id="WP_179691760.1">
    <property type="nucleotide sequence ID" value="NZ_BMLC01000002.1"/>
</dbReference>
<gene>
    <name evidence="4" type="ORF">SAMN06296378_0628</name>
</gene>
<keyword evidence="2" id="KW-0479">Metal-binding</keyword>
<dbReference type="GO" id="GO:0006107">
    <property type="term" value="P:oxaloacetate metabolic process"/>
    <property type="evidence" value="ECO:0007669"/>
    <property type="project" value="TreeGrafter"/>
</dbReference>
<dbReference type="SUPFAM" id="SSF51621">
    <property type="entry name" value="Phosphoenolpyruvate/pyruvate domain"/>
    <property type="match status" value="1"/>
</dbReference>
<dbReference type="GO" id="GO:0016829">
    <property type="term" value="F:lyase activity"/>
    <property type="evidence" value="ECO:0007669"/>
    <property type="project" value="UniProtKB-KW"/>
</dbReference>
<evidence type="ECO:0000256" key="1">
    <source>
        <dbReference type="ARBA" id="ARBA00001946"/>
    </source>
</evidence>
<dbReference type="Pfam" id="PF15617">
    <property type="entry name" value="C-C_Bond_Lyase"/>
    <property type="match status" value="1"/>
</dbReference>
<proteinExistence type="predicted"/>
<dbReference type="InterPro" id="IPR015813">
    <property type="entry name" value="Pyrv/PenolPyrv_kinase-like_dom"/>
</dbReference>
<dbReference type="GO" id="GO:0000287">
    <property type="term" value="F:magnesium ion binding"/>
    <property type="evidence" value="ECO:0007669"/>
    <property type="project" value="TreeGrafter"/>
</dbReference>
<keyword evidence="5" id="KW-1185">Reference proteome</keyword>
<keyword evidence="3" id="KW-0460">Magnesium</keyword>
<protein>
    <submittedName>
        <fullName evidence="4">Citrate lyase beta subunit</fullName>
    </submittedName>
</protein>
<evidence type="ECO:0000313" key="5">
    <source>
        <dbReference type="Proteomes" id="UP000219440"/>
    </source>
</evidence>
<reference evidence="4 5" key="1">
    <citation type="submission" date="2017-09" db="EMBL/GenBank/DDBJ databases">
        <authorList>
            <person name="Ehlers B."/>
            <person name="Leendertz F.H."/>
        </authorList>
    </citation>
    <scope>NUCLEOTIDE SEQUENCE [LARGE SCALE GENOMIC DNA]</scope>
    <source>
        <strain evidence="4 5">CGMCC 1.05381</strain>
    </source>
</reference>
<dbReference type="InterPro" id="IPR040442">
    <property type="entry name" value="Pyrv_kinase-like_dom_sf"/>
</dbReference>
<evidence type="ECO:0000313" key="4">
    <source>
        <dbReference type="EMBL" id="SOE53917.1"/>
    </source>
</evidence>
<organism evidence="4 5">
    <name type="scientific">Salinibacterium xinjiangense</name>
    <dbReference type="NCBI Taxonomy" id="386302"/>
    <lineage>
        <taxon>Bacteria</taxon>
        <taxon>Bacillati</taxon>
        <taxon>Actinomycetota</taxon>
        <taxon>Actinomycetes</taxon>
        <taxon>Micrococcales</taxon>
        <taxon>Microbacteriaceae</taxon>
        <taxon>Salinibacterium</taxon>
    </lineage>
</organism>
<dbReference type="PANTHER" id="PTHR32308:SF10">
    <property type="entry name" value="CITRATE LYASE SUBUNIT BETA"/>
    <property type="match status" value="1"/>
</dbReference>
<sequence length="411" mass="44588">MSCTLARSKFAAKPSSWAEVRHFNHLADTARDVLFGHQPQHIASDVTAVELGSWLGATLYLPAARPAVVDDLARQRARGVFAAVIDFEDSMTDSDALYARPRAARLLADLAASKHELPLVFLRLRNPSDIAGALGLADAVPQQLAGFAFPKFDPATNGAAWLGELSNASAIAGRRLVGMPILESTALAHIETRREFLLSIARMLARERDSIACIRVGVADIAGVFGLRRSPDTTIYDIKVVADVIGDVVNTFARPASGAIPVSGPVWEYFAKAERVLKPRLRVTPFLDHHATGIRESMMRSGLDALLSEIAMDRLNGLWGKTVIHPSHVGVVHAFSVVSHEEHQDAMSIIERESDGGVLASPAGNKMNEVRPHMAWARGILQRARVFGVLRPAVDFVDLLMEADELTVAQL</sequence>
<dbReference type="PANTHER" id="PTHR32308">
    <property type="entry name" value="LYASE BETA SUBUNIT, PUTATIVE (AFU_ORTHOLOGUE AFUA_4G13030)-RELATED"/>
    <property type="match status" value="1"/>
</dbReference>
<name>A0A2C8YTC4_9MICO</name>
<keyword evidence="4" id="KW-0456">Lyase</keyword>
<dbReference type="Proteomes" id="UP000219440">
    <property type="component" value="Unassembled WGS sequence"/>
</dbReference>
<dbReference type="InterPro" id="IPR039480">
    <property type="entry name" value="C-C_Bond_Lyase-like"/>
</dbReference>
<evidence type="ECO:0000256" key="2">
    <source>
        <dbReference type="ARBA" id="ARBA00022723"/>
    </source>
</evidence>
<dbReference type="Gene3D" id="3.20.20.60">
    <property type="entry name" value="Phosphoenolpyruvate-binding domains"/>
    <property type="match status" value="1"/>
</dbReference>
<evidence type="ECO:0000256" key="3">
    <source>
        <dbReference type="ARBA" id="ARBA00022842"/>
    </source>
</evidence>
<dbReference type="EMBL" id="OCST01000001">
    <property type="protein sequence ID" value="SOE53917.1"/>
    <property type="molecule type" value="Genomic_DNA"/>
</dbReference>
<accession>A0A2C8YTC4</accession>
<comment type="cofactor">
    <cofactor evidence="1">
        <name>Mg(2+)</name>
        <dbReference type="ChEBI" id="CHEBI:18420"/>
    </cofactor>
</comment>